<reference evidence="2" key="2">
    <citation type="submission" date="2020-09" db="EMBL/GenBank/DDBJ databases">
        <authorList>
            <person name="Sun Q."/>
            <person name="Kim S."/>
        </authorList>
    </citation>
    <scope>NUCLEOTIDE SEQUENCE</scope>
    <source>
        <strain evidence="2">KCTC 32437</strain>
    </source>
</reference>
<organism evidence="2 3">
    <name type="scientific">Devosia pacifica</name>
    <dbReference type="NCBI Taxonomy" id="1335967"/>
    <lineage>
        <taxon>Bacteria</taxon>
        <taxon>Pseudomonadati</taxon>
        <taxon>Pseudomonadota</taxon>
        <taxon>Alphaproteobacteria</taxon>
        <taxon>Hyphomicrobiales</taxon>
        <taxon>Devosiaceae</taxon>
        <taxon>Devosia</taxon>
    </lineage>
</organism>
<evidence type="ECO:0000313" key="2">
    <source>
        <dbReference type="EMBL" id="GHA16750.1"/>
    </source>
</evidence>
<dbReference type="PANTHER" id="PTHR43102">
    <property type="entry name" value="SLR1143 PROTEIN"/>
    <property type="match status" value="1"/>
</dbReference>
<dbReference type="AlphaFoldDB" id="A0A918VQH6"/>
<dbReference type="SUPFAM" id="SSF55781">
    <property type="entry name" value="GAF domain-like"/>
    <property type="match status" value="1"/>
</dbReference>
<name>A0A918VQH6_9HYPH</name>
<dbReference type="Pfam" id="PF01590">
    <property type="entry name" value="GAF"/>
    <property type="match status" value="1"/>
</dbReference>
<feature type="domain" description="GAF" evidence="1">
    <location>
        <begin position="25"/>
        <end position="167"/>
    </location>
</feature>
<comment type="caution">
    <text evidence="2">The sequence shown here is derived from an EMBL/GenBank/DDBJ whole genome shotgun (WGS) entry which is preliminary data.</text>
</comment>
<dbReference type="Gene3D" id="3.30.450.40">
    <property type="match status" value="1"/>
</dbReference>
<evidence type="ECO:0000313" key="3">
    <source>
        <dbReference type="Proteomes" id="UP000646579"/>
    </source>
</evidence>
<accession>A0A918VQH6</accession>
<gene>
    <name evidence="2" type="ORF">GCM10007989_09850</name>
</gene>
<dbReference type="Gene3D" id="3.30.565.10">
    <property type="entry name" value="Histidine kinase-like ATPase, C-terminal domain"/>
    <property type="match status" value="1"/>
</dbReference>
<evidence type="ECO:0000259" key="1">
    <source>
        <dbReference type="SMART" id="SM00065"/>
    </source>
</evidence>
<dbReference type="SUPFAM" id="SSF55874">
    <property type="entry name" value="ATPase domain of HSP90 chaperone/DNA topoisomerase II/histidine kinase"/>
    <property type="match status" value="1"/>
</dbReference>
<dbReference type="InterPro" id="IPR029016">
    <property type="entry name" value="GAF-like_dom_sf"/>
</dbReference>
<dbReference type="InterPro" id="IPR036890">
    <property type="entry name" value="HATPase_C_sf"/>
</dbReference>
<dbReference type="EMBL" id="BMZE01000001">
    <property type="protein sequence ID" value="GHA16750.1"/>
    <property type="molecule type" value="Genomic_DNA"/>
</dbReference>
<sequence length="367" mass="40079">MEAEPHPLQSQRLQALHSYEILDTDREKDFDDIVELASAICDTAISVVNIIDMDRQWFKAEIGLGVRETPLATSICSHAILEAKFVEINDTLADPRMRDNPLCTAEPGLRFYAGAQLLTPDGLPLGTLCVLDYQPRSLSPLQRDTLRVLARQVMAQLEMRRALKAAKLLRQEVDHRVKNSLQSLSSYIQLQARAAKSDEARSALSATDNRISAVTTLHEQLYLADAGPNVALDRYVDSLCDHLRSAAPENVKLSVSIAPVTTGSRQAVAVGTLINEFVTNSYKHAFPDQKIGTISVTIDTEADGLVRLHCCDDGVGLGHSTNAHSSGLGMQIARIICLELGADLAFEPAERGVSLKIAFAAQDIQRT</sequence>
<dbReference type="Pfam" id="PF07568">
    <property type="entry name" value="HisKA_2"/>
    <property type="match status" value="1"/>
</dbReference>
<protein>
    <recommendedName>
        <fullName evidence="1">GAF domain-containing protein</fullName>
    </recommendedName>
</protein>
<proteinExistence type="predicted"/>
<dbReference type="InterPro" id="IPR011495">
    <property type="entry name" value="Sig_transdc_His_kin_sub2_dim/P"/>
</dbReference>
<keyword evidence="3" id="KW-1185">Reference proteome</keyword>
<dbReference type="RefSeq" id="WP_189423938.1">
    <property type="nucleotide sequence ID" value="NZ_BMZE01000001.1"/>
</dbReference>
<dbReference type="Proteomes" id="UP000646579">
    <property type="component" value="Unassembled WGS sequence"/>
</dbReference>
<reference evidence="2" key="1">
    <citation type="journal article" date="2014" name="Int. J. Syst. Evol. Microbiol.">
        <title>Complete genome sequence of Corynebacterium casei LMG S-19264T (=DSM 44701T), isolated from a smear-ripened cheese.</title>
        <authorList>
            <consortium name="US DOE Joint Genome Institute (JGI-PGF)"/>
            <person name="Walter F."/>
            <person name="Albersmeier A."/>
            <person name="Kalinowski J."/>
            <person name="Ruckert C."/>
        </authorList>
    </citation>
    <scope>NUCLEOTIDE SEQUENCE</scope>
    <source>
        <strain evidence="2">KCTC 32437</strain>
    </source>
</reference>
<dbReference type="PANTHER" id="PTHR43102:SF2">
    <property type="entry name" value="GAF DOMAIN-CONTAINING PROTEIN"/>
    <property type="match status" value="1"/>
</dbReference>
<dbReference type="SMART" id="SM00065">
    <property type="entry name" value="GAF"/>
    <property type="match status" value="1"/>
</dbReference>
<dbReference type="InterPro" id="IPR003018">
    <property type="entry name" value="GAF"/>
</dbReference>